<gene>
    <name evidence="1" type="ORF">N4T19_23100</name>
</gene>
<dbReference type="RefSeq" id="WP_260719098.1">
    <property type="nucleotide sequence ID" value="NZ_CP104377.1"/>
</dbReference>
<dbReference type="PROSITE" id="PS51257">
    <property type="entry name" value="PROKAR_LIPOPROTEIN"/>
    <property type="match status" value="1"/>
</dbReference>
<sequence>MKKFAITISAVVALTGCATGPTPLDRLQSAAYQQVVLYASESQMFLDSGKSQDELKASAQEAIARNLKDPAAAQFRNVRVMQFTNGRVVCGEVNGKNSYGAYVGFKRFAASNNSGTIESTGNRYPHIDVAANSGIDAACF</sequence>
<evidence type="ECO:0000313" key="1">
    <source>
        <dbReference type="EMBL" id="UXC18532.1"/>
    </source>
</evidence>
<accession>A0ABY5ZX13</accession>
<organism evidence="1 2">
    <name type="scientific">Comamonas squillarum</name>
    <dbReference type="NCBI Taxonomy" id="2977320"/>
    <lineage>
        <taxon>Bacteria</taxon>
        <taxon>Pseudomonadati</taxon>
        <taxon>Pseudomonadota</taxon>
        <taxon>Betaproteobacteria</taxon>
        <taxon>Burkholderiales</taxon>
        <taxon>Comamonadaceae</taxon>
        <taxon>Comamonas</taxon>
    </lineage>
</organism>
<protein>
    <recommendedName>
        <fullName evidence="3">Lipoprotein</fullName>
    </recommendedName>
</protein>
<dbReference type="EMBL" id="CP104377">
    <property type="protein sequence ID" value="UXC18532.1"/>
    <property type="molecule type" value="Genomic_DNA"/>
</dbReference>
<name>A0ABY5ZX13_9BURK</name>
<keyword evidence="2" id="KW-1185">Reference proteome</keyword>
<reference evidence="1" key="1">
    <citation type="submission" date="2022-09" db="EMBL/GenBank/DDBJ databases">
        <title>Bacterial diversity in gut of crayfish and pufferfish.</title>
        <authorList>
            <person name="Huang Y."/>
        </authorList>
    </citation>
    <scope>NUCLEOTIDE SEQUENCE</scope>
    <source>
        <strain evidence="1">PR12</strain>
    </source>
</reference>
<evidence type="ECO:0000313" key="2">
    <source>
        <dbReference type="Proteomes" id="UP001058290"/>
    </source>
</evidence>
<dbReference type="Proteomes" id="UP001058290">
    <property type="component" value="Chromosome"/>
</dbReference>
<proteinExistence type="predicted"/>
<evidence type="ECO:0008006" key="3">
    <source>
        <dbReference type="Google" id="ProtNLM"/>
    </source>
</evidence>